<keyword evidence="2" id="KW-0812">Transmembrane</keyword>
<dbReference type="RefSeq" id="WP_018574831.1">
    <property type="nucleotide sequence ID" value="NZ_CP065724.1"/>
</dbReference>
<keyword evidence="6" id="KW-1185">Reference proteome</keyword>
<evidence type="ECO:0000313" key="6">
    <source>
        <dbReference type="Proteomes" id="UP000594903"/>
    </source>
</evidence>
<dbReference type="EMBL" id="UGSB01000002">
    <property type="protein sequence ID" value="SUB29827.1"/>
    <property type="molecule type" value="Genomic_DNA"/>
</dbReference>
<feature type="region of interest" description="Disordered" evidence="1">
    <location>
        <begin position="22"/>
        <end position="41"/>
    </location>
</feature>
<keyword evidence="3" id="KW-0614">Plasmid</keyword>
<dbReference type="AlphaFoldDB" id="A0A379B0H1"/>
<evidence type="ECO:0000313" key="5">
    <source>
        <dbReference type="Proteomes" id="UP000254603"/>
    </source>
</evidence>
<feature type="transmembrane region" description="Helical" evidence="2">
    <location>
        <begin position="102"/>
        <end position="121"/>
    </location>
</feature>
<reference evidence="3 6" key="2">
    <citation type="submission" date="2020-12" db="EMBL/GenBank/DDBJ databases">
        <title>FDA dAtabase for Regulatory Grade micrObial Sequences (FDA-ARGOS): Supporting development and validation of Infectious Disease Dx tests.</title>
        <authorList>
            <person name="Sproer C."/>
            <person name="Gronow S."/>
            <person name="Severitt S."/>
            <person name="Schroder I."/>
            <person name="Tallon L."/>
            <person name="Sadzewicz L."/>
            <person name="Zhao X."/>
            <person name="Boylan J."/>
            <person name="Ott S."/>
            <person name="Bowen H."/>
            <person name="Vavikolanu K."/>
            <person name="Mehta A."/>
            <person name="Aluvathingal J."/>
            <person name="Nadendla S."/>
            <person name="Lowell S."/>
            <person name="Myers T."/>
            <person name="Yan Y."/>
            <person name="Sichtig H."/>
        </authorList>
    </citation>
    <scope>NUCLEOTIDE SEQUENCE [LARGE SCALE GENOMIC DNA]</scope>
    <source>
        <strain evidence="3 6">FDAARGOS_872</strain>
        <plasmid evidence="3 6">unnamed</plasmid>
    </source>
</reference>
<evidence type="ECO:0000313" key="4">
    <source>
        <dbReference type="EMBL" id="SUB29827.1"/>
    </source>
</evidence>
<feature type="transmembrane region" description="Helical" evidence="2">
    <location>
        <begin position="75"/>
        <end position="95"/>
    </location>
</feature>
<evidence type="ECO:0000256" key="2">
    <source>
        <dbReference type="SAM" id="Phobius"/>
    </source>
</evidence>
<reference evidence="4 5" key="1">
    <citation type="submission" date="2018-06" db="EMBL/GenBank/DDBJ databases">
        <authorList>
            <consortium name="Pathogen Informatics"/>
            <person name="Doyle S."/>
        </authorList>
    </citation>
    <scope>NUCLEOTIDE SEQUENCE [LARGE SCALE GENOMIC DNA]</scope>
    <source>
        <strain evidence="4 5">NCTC11997</strain>
    </source>
</reference>
<dbReference type="Proteomes" id="UP000594903">
    <property type="component" value="Plasmid unnamed"/>
</dbReference>
<evidence type="ECO:0000256" key="1">
    <source>
        <dbReference type="SAM" id="MobiDB-lite"/>
    </source>
</evidence>
<geneLocation type="plasmid" evidence="3 6">
    <name>unnamed</name>
</geneLocation>
<keyword evidence="2" id="KW-0472">Membrane</keyword>
<name>A0A379B0H1_9BURK</name>
<dbReference type="EMBL" id="CP065724">
    <property type="protein sequence ID" value="QPT38933.1"/>
    <property type="molecule type" value="Genomic_DNA"/>
</dbReference>
<gene>
    <name evidence="3" type="ORF">I6G29_00170</name>
    <name evidence="4" type="ORF">NCTC11997_02754</name>
</gene>
<feature type="transmembrane region" description="Helical" evidence="2">
    <location>
        <begin position="46"/>
        <end position="69"/>
    </location>
</feature>
<proteinExistence type="predicted"/>
<dbReference type="STRING" id="1122619.GCA_000373745_01659"/>
<organism evidence="4 5">
    <name type="scientific">Oligella ureolytica</name>
    <dbReference type="NCBI Taxonomy" id="90244"/>
    <lineage>
        <taxon>Bacteria</taxon>
        <taxon>Pseudomonadati</taxon>
        <taxon>Pseudomonadota</taxon>
        <taxon>Betaproteobacteria</taxon>
        <taxon>Burkholderiales</taxon>
        <taxon>Alcaligenaceae</taxon>
        <taxon>Oligella</taxon>
    </lineage>
</organism>
<evidence type="ECO:0000313" key="3">
    <source>
        <dbReference type="EMBL" id="QPT38933.1"/>
    </source>
</evidence>
<keyword evidence="2" id="KW-1133">Transmembrane helix</keyword>
<sequence length="137" mass="15109">MEPNRTNIIVFPTVRDDATATERASEQTNAKAKASKDRRNTDVKRAAATIGTGTLTAVLYFVFLILWWLRGPIRFLLGLISFASLVTLPIMWLGLDLDNKTGIMLSVAGVGFGASALMWFYDALLMRLAPEPILFST</sequence>
<dbReference type="OrthoDB" id="9134511at2"/>
<accession>A0A379B0H1</accession>
<evidence type="ECO:0008006" key="7">
    <source>
        <dbReference type="Google" id="ProtNLM"/>
    </source>
</evidence>
<dbReference type="Proteomes" id="UP000254603">
    <property type="component" value="Unassembled WGS sequence"/>
</dbReference>
<protein>
    <recommendedName>
        <fullName evidence="7">Inner membrane protein</fullName>
    </recommendedName>
</protein>